<dbReference type="Gene3D" id="3.40.50.720">
    <property type="entry name" value="NAD(P)-binding Rossmann-like Domain"/>
    <property type="match status" value="1"/>
</dbReference>
<dbReference type="GO" id="GO:0035925">
    <property type="term" value="F:mRNA 3'-UTR AU-rich region binding"/>
    <property type="evidence" value="ECO:0007669"/>
    <property type="project" value="TreeGrafter"/>
</dbReference>
<evidence type="ECO:0000313" key="5">
    <source>
        <dbReference type="Proteomes" id="UP000321181"/>
    </source>
</evidence>
<dbReference type="CDD" id="cd05286">
    <property type="entry name" value="QOR2"/>
    <property type="match status" value="1"/>
</dbReference>
<gene>
    <name evidence="4" type="primary">qor</name>
    <name evidence="4" type="ORF">CAE01nite_32350</name>
</gene>
<sequence length="327" mass="33815">MRAIRATAAGGPEVLSLDDLDAPVAGPGQLLVQVAAAGVNFIDTYRRSGVYPVPFPHVVGSEGAGTVVSVGDGADGFAPGDRVAWSAAPGSYAELAVVPVRDAVPVPDDVPDDVAAALLLQGMTAHYLVTSTFPVSRGQVVLLHAGAGGVGLLLTQLAVARGARVITTVGSVAKERLSRAAGAHDVIRYTELDDLTRDLPEQVRALTDGRGVHTVFDGVGRDTFDASLASLRPRGGLALFGASSGPVPPVDPQRLNAAGSLYLTRPTLGHYVATREELTWRAAELFDAVQTGALDVRIGATFRLADAADAHRALEGRETTGKVLLVP</sequence>
<dbReference type="SMART" id="SM00829">
    <property type="entry name" value="PKS_ER"/>
    <property type="match status" value="1"/>
</dbReference>
<dbReference type="PANTHER" id="PTHR48106">
    <property type="entry name" value="QUINONE OXIDOREDUCTASE PIG3-RELATED"/>
    <property type="match status" value="1"/>
</dbReference>
<dbReference type="FunFam" id="3.40.50.720:FF:000053">
    <property type="entry name" value="Quinone oxidoreductase 1"/>
    <property type="match status" value="1"/>
</dbReference>
<dbReference type="InterPro" id="IPR013149">
    <property type="entry name" value="ADH-like_C"/>
</dbReference>
<evidence type="ECO:0000256" key="2">
    <source>
        <dbReference type="ARBA" id="ARBA00023002"/>
    </source>
</evidence>
<dbReference type="OrthoDB" id="9780520at2"/>
<dbReference type="AlphaFoldDB" id="A0A512DH49"/>
<dbReference type="InterPro" id="IPR013154">
    <property type="entry name" value="ADH-like_N"/>
</dbReference>
<name>A0A512DH49_9CELL</name>
<organism evidence="4 5">
    <name type="scientific">Cellulomonas aerilata</name>
    <dbReference type="NCBI Taxonomy" id="515326"/>
    <lineage>
        <taxon>Bacteria</taxon>
        <taxon>Bacillati</taxon>
        <taxon>Actinomycetota</taxon>
        <taxon>Actinomycetes</taxon>
        <taxon>Micrococcales</taxon>
        <taxon>Cellulomonadaceae</taxon>
        <taxon>Cellulomonas</taxon>
    </lineage>
</organism>
<comment type="caution">
    <text evidence="4">The sequence shown here is derived from an EMBL/GenBank/DDBJ whole genome shotgun (WGS) entry which is preliminary data.</text>
</comment>
<evidence type="ECO:0000313" key="4">
    <source>
        <dbReference type="EMBL" id="GEO35510.1"/>
    </source>
</evidence>
<feature type="domain" description="Enoyl reductase (ER)" evidence="3">
    <location>
        <begin position="10"/>
        <end position="325"/>
    </location>
</feature>
<keyword evidence="1" id="KW-0521">NADP</keyword>
<dbReference type="InterPro" id="IPR047618">
    <property type="entry name" value="QOR-like"/>
</dbReference>
<dbReference type="GO" id="GO:0070402">
    <property type="term" value="F:NADPH binding"/>
    <property type="evidence" value="ECO:0007669"/>
    <property type="project" value="TreeGrafter"/>
</dbReference>
<proteinExistence type="predicted"/>
<dbReference type="RefSeq" id="WP_146906571.1">
    <property type="nucleotide sequence ID" value="NZ_BAAARM010000006.1"/>
</dbReference>
<keyword evidence="2" id="KW-0560">Oxidoreductase</keyword>
<evidence type="ECO:0000256" key="1">
    <source>
        <dbReference type="ARBA" id="ARBA00022857"/>
    </source>
</evidence>
<dbReference type="InterPro" id="IPR036291">
    <property type="entry name" value="NAD(P)-bd_dom_sf"/>
</dbReference>
<evidence type="ECO:0000259" key="3">
    <source>
        <dbReference type="SMART" id="SM00829"/>
    </source>
</evidence>
<dbReference type="SUPFAM" id="SSF50129">
    <property type="entry name" value="GroES-like"/>
    <property type="match status" value="1"/>
</dbReference>
<dbReference type="InterPro" id="IPR011032">
    <property type="entry name" value="GroES-like_sf"/>
</dbReference>
<dbReference type="EMBL" id="BJYY01000021">
    <property type="protein sequence ID" value="GEO35510.1"/>
    <property type="molecule type" value="Genomic_DNA"/>
</dbReference>
<keyword evidence="5" id="KW-1185">Reference proteome</keyword>
<dbReference type="SUPFAM" id="SSF51735">
    <property type="entry name" value="NAD(P)-binding Rossmann-fold domains"/>
    <property type="match status" value="1"/>
</dbReference>
<dbReference type="Pfam" id="PF08240">
    <property type="entry name" value="ADH_N"/>
    <property type="match status" value="1"/>
</dbReference>
<protein>
    <submittedName>
        <fullName evidence="4">Quinone oxidoreductase</fullName>
    </submittedName>
</protein>
<dbReference type="PANTHER" id="PTHR48106:SF13">
    <property type="entry name" value="QUINONE OXIDOREDUCTASE-RELATED"/>
    <property type="match status" value="1"/>
</dbReference>
<dbReference type="Pfam" id="PF00107">
    <property type="entry name" value="ADH_zinc_N"/>
    <property type="match status" value="1"/>
</dbReference>
<dbReference type="InterPro" id="IPR020843">
    <property type="entry name" value="ER"/>
</dbReference>
<dbReference type="GO" id="GO:0003960">
    <property type="term" value="F:quinone reductase (NADPH) activity"/>
    <property type="evidence" value="ECO:0007669"/>
    <property type="project" value="InterPro"/>
</dbReference>
<dbReference type="GO" id="GO:0005829">
    <property type="term" value="C:cytosol"/>
    <property type="evidence" value="ECO:0007669"/>
    <property type="project" value="TreeGrafter"/>
</dbReference>
<accession>A0A512DH49</accession>
<dbReference type="Proteomes" id="UP000321181">
    <property type="component" value="Unassembled WGS sequence"/>
</dbReference>
<reference evidence="4 5" key="1">
    <citation type="submission" date="2019-07" db="EMBL/GenBank/DDBJ databases">
        <title>Whole genome shotgun sequence of Cellulomonas aerilata NBRC 106308.</title>
        <authorList>
            <person name="Hosoyama A."/>
            <person name="Uohara A."/>
            <person name="Ohji S."/>
            <person name="Ichikawa N."/>
        </authorList>
    </citation>
    <scope>NUCLEOTIDE SEQUENCE [LARGE SCALE GENOMIC DNA]</scope>
    <source>
        <strain evidence="4 5">NBRC 106308</strain>
    </source>
</reference>
<dbReference type="Gene3D" id="3.90.180.10">
    <property type="entry name" value="Medium-chain alcohol dehydrogenases, catalytic domain"/>
    <property type="match status" value="1"/>
</dbReference>